<dbReference type="SFLD" id="SFLDG01140">
    <property type="entry name" value="C2.B:_Phosphomannomutase_and_P"/>
    <property type="match status" value="1"/>
</dbReference>
<dbReference type="InterPro" id="IPR006381">
    <property type="entry name" value="HAD-SF-IIB-MPGP"/>
</dbReference>
<dbReference type="SFLD" id="SFLDG01142">
    <property type="entry name" value="C2.B.2:_Mannosyl-3-phosphoglyc"/>
    <property type="match status" value="1"/>
</dbReference>
<dbReference type="AlphaFoldDB" id="A0A1I2YG48"/>
<dbReference type="NCBIfam" id="TIGR01484">
    <property type="entry name" value="HAD-SF-IIB"/>
    <property type="match status" value="1"/>
</dbReference>
<dbReference type="InterPro" id="IPR023214">
    <property type="entry name" value="HAD_sf"/>
</dbReference>
<evidence type="ECO:0000313" key="5">
    <source>
        <dbReference type="Proteomes" id="UP000199040"/>
    </source>
</evidence>
<dbReference type="GO" id="GO:0051479">
    <property type="term" value="P:mannosylglycerate biosynthetic process"/>
    <property type="evidence" value="ECO:0007669"/>
    <property type="project" value="InterPro"/>
</dbReference>
<dbReference type="GO" id="GO:0050531">
    <property type="term" value="F:mannosyl-3-phosphoglycerate phosphatase activity"/>
    <property type="evidence" value="ECO:0007669"/>
    <property type="project" value="InterPro"/>
</dbReference>
<dbReference type="STRING" id="442341.SAMN04487959_101367"/>
<evidence type="ECO:0000256" key="2">
    <source>
        <dbReference type="ARBA" id="ARBA00022801"/>
    </source>
</evidence>
<evidence type="ECO:0000256" key="1">
    <source>
        <dbReference type="ARBA" id="ARBA00022723"/>
    </source>
</evidence>
<name>A0A1I2YG48_9GAMM</name>
<dbReference type="SFLD" id="SFLDS00003">
    <property type="entry name" value="Haloacid_Dehalogenase"/>
    <property type="match status" value="1"/>
</dbReference>
<protein>
    <submittedName>
        <fullName evidence="4">Mannosyl-3-phosphoglycerate phosphatase</fullName>
    </submittedName>
</protein>
<dbReference type="InterPro" id="IPR036412">
    <property type="entry name" value="HAD-like_sf"/>
</dbReference>
<evidence type="ECO:0000313" key="4">
    <source>
        <dbReference type="EMBL" id="SFH23501.1"/>
    </source>
</evidence>
<keyword evidence="3" id="KW-0460">Magnesium</keyword>
<accession>A0A1I2YG48</accession>
<keyword evidence="1" id="KW-0479">Metal-binding</keyword>
<dbReference type="Pfam" id="PF08282">
    <property type="entry name" value="Hydrolase_3"/>
    <property type="match status" value="1"/>
</dbReference>
<keyword evidence="2" id="KW-0378">Hydrolase</keyword>
<dbReference type="PANTHER" id="PTHR10000:SF8">
    <property type="entry name" value="HAD SUPERFAMILY HYDROLASE-LIKE, TYPE 3"/>
    <property type="match status" value="1"/>
</dbReference>
<dbReference type="RefSeq" id="WP_092842988.1">
    <property type="nucleotide sequence ID" value="NZ_FOPY01000001.1"/>
</dbReference>
<dbReference type="InterPro" id="IPR006379">
    <property type="entry name" value="HAD-SF_hydro_IIB"/>
</dbReference>
<dbReference type="EMBL" id="FOPY01000001">
    <property type="protein sequence ID" value="SFH23501.1"/>
    <property type="molecule type" value="Genomic_DNA"/>
</dbReference>
<dbReference type="Proteomes" id="UP000199040">
    <property type="component" value="Unassembled WGS sequence"/>
</dbReference>
<keyword evidence="5" id="KW-1185">Reference proteome</keyword>
<dbReference type="NCBIfam" id="TIGR01486">
    <property type="entry name" value="HAD-SF-IIB-MPGP"/>
    <property type="match status" value="1"/>
</dbReference>
<evidence type="ECO:0000256" key="3">
    <source>
        <dbReference type="ARBA" id="ARBA00022842"/>
    </source>
</evidence>
<dbReference type="PANTHER" id="PTHR10000">
    <property type="entry name" value="PHOSPHOSERINE PHOSPHATASE"/>
    <property type="match status" value="1"/>
</dbReference>
<proteinExistence type="predicted"/>
<gene>
    <name evidence="4" type="ORF">SAMN04487959_101367</name>
</gene>
<dbReference type="GO" id="GO:0005829">
    <property type="term" value="C:cytosol"/>
    <property type="evidence" value="ECO:0007669"/>
    <property type="project" value="TreeGrafter"/>
</dbReference>
<dbReference type="Gene3D" id="3.30.980.20">
    <property type="entry name" value="Putative mannosyl-3-phosphoglycerate phosphatase, domain 2"/>
    <property type="match status" value="1"/>
</dbReference>
<reference evidence="4 5" key="1">
    <citation type="submission" date="2016-10" db="EMBL/GenBank/DDBJ databases">
        <authorList>
            <person name="de Groot N.N."/>
        </authorList>
    </citation>
    <scope>NUCLEOTIDE SEQUENCE [LARGE SCALE GENOMIC DNA]</scope>
    <source>
        <strain evidence="4 5">CGMCC 1.6848</strain>
    </source>
</reference>
<dbReference type="GO" id="GO:0000287">
    <property type="term" value="F:magnesium ion binding"/>
    <property type="evidence" value="ECO:0007669"/>
    <property type="project" value="UniProtKB-ARBA"/>
</dbReference>
<dbReference type="SUPFAM" id="SSF56784">
    <property type="entry name" value="HAD-like"/>
    <property type="match status" value="1"/>
</dbReference>
<dbReference type="Gene3D" id="3.40.50.1000">
    <property type="entry name" value="HAD superfamily/HAD-like"/>
    <property type="match status" value="1"/>
</dbReference>
<sequence>MQETISPPLRLVFTDLDGSLLDHHDYGWEPARPWLERLDAAGVPVIPVTSKTRAELLPLRQALGLEQTPFIAENGAIIGLPAAWQHARLDRDPANVDGLRVKALSVDSDFLMRRLAVIRERLGVAFRCLPDMTIEAIIEATGLDAARAGQAREREGSIPLLWDDSEAMLDAFRTLLANDDLVLTQGGRFWHVMGNIDKGRAVSWLVARLGALRGINPWSLGLGDGPNDVALLNACDAAVLIRGMHSHPVEIDHPRLYRTVETGPRGWAEGMEHWLGQELA</sequence>
<organism evidence="4 5">
    <name type="scientific">Modicisalibacter xianhensis</name>
    <dbReference type="NCBI Taxonomy" id="442341"/>
    <lineage>
        <taxon>Bacteria</taxon>
        <taxon>Pseudomonadati</taxon>
        <taxon>Pseudomonadota</taxon>
        <taxon>Gammaproteobacteria</taxon>
        <taxon>Oceanospirillales</taxon>
        <taxon>Halomonadaceae</taxon>
        <taxon>Modicisalibacter</taxon>
    </lineage>
</organism>